<keyword evidence="1" id="KW-0812">Transmembrane</keyword>
<accession>A0ABX9NXP7</accession>
<evidence type="ECO:0000256" key="1">
    <source>
        <dbReference type="SAM" id="Phobius"/>
    </source>
</evidence>
<comment type="caution">
    <text evidence="2">The sequence shown here is derived from an EMBL/GenBank/DDBJ whole genome shotgun (WGS) entry which is preliminary data.</text>
</comment>
<feature type="transmembrane region" description="Helical" evidence="1">
    <location>
        <begin position="104"/>
        <end position="123"/>
    </location>
</feature>
<dbReference type="EMBL" id="RAHG01000007">
    <property type="protein sequence ID" value="RJT11930.1"/>
    <property type="molecule type" value="Genomic_DNA"/>
</dbReference>
<feature type="transmembrane region" description="Helical" evidence="1">
    <location>
        <begin position="71"/>
        <end position="97"/>
    </location>
</feature>
<keyword evidence="1" id="KW-0472">Membrane</keyword>
<feature type="transmembrane region" description="Helical" evidence="1">
    <location>
        <begin position="48"/>
        <end position="65"/>
    </location>
</feature>
<evidence type="ECO:0000313" key="2">
    <source>
        <dbReference type="EMBL" id="RJT11930.1"/>
    </source>
</evidence>
<dbReference type="NCBIfam" id="NF008001">
    <property type="entry name" value="PRK10726.1"/>
    <property type="match status" value="1"/>
</dbReference>
<organism evidence="2 3">
    <name type="scientific">Rahnella inusitata</name>
    <dbReference type="NCBI Taxonomy" id="58169"/>
    <lineage>
        <taxon>Bacteria</taxon>
        <taxon>Pseudomonadati</taxon>
        <taxon>Pseudomonadota</taxon>
        <taxon>Gammaproteobacteria</taxon>
        <taxon>Enterobacterales</taxon>
        <taxon>Yersiniaceae</taxon>
        <taxon>Rahnella</taxon>
    </lineage>
</organism>
<protein>
    <submittedName>
        <fullName evidence="2">DUF3561 family protein</fullName>
    </submittedName>
</protein>
<keyword evidence="3" id="KW-1185">Reference proteome</keyword>
<keyword evidence="1" id="KW-1133">Transmembrane helix</keyword>
<proteinExistence type="predicted"/>
<sequence>MQALLSRLVSRIRLDRLSADHAPARRLAQTTDSAENDDPSYSFQGGSIGFACYWLALAIPFWVYGSNTLFFLLYTWPFFLALMPVSVLIGIAFSMLFRGGWFKTPVATGVCVIGMFWTVFSFLSGW</sequence>
<reference evidence="2 3" key="1">
    <citation type="submission" date="2018-09" db="EMBL/GenBank/DDBJ databases">
        <authorList>
            <person name="Le Fleche-Mateos A."/>
        </authorList>
    </citation>
    <scope>NUCLEOTIDE SEQUENCE [LARGE SCALE GENOMIC DNA]</scope>
    <source>
        <strain evidence="2 3">DSM 30078</strain>
    </source>
</reference>
<name>A0ABX9NXP7_9GAMM</name>
<dbReference type="Proteomes" id="UP000284119">
    <property type="component" value="Unassembled WGS sequence"/>
</dbReference>
<dbReference type="InterPro" id="IPR022721">
    <property type="entry name" value="DUF3561"/>
</dbReference>
<dbReference type="RefSeq" id="WP_112164701.1">
    <property type="nucleotide sequence ID" value="NZ_JBFUVP010000003.1"/>
</dbReference>
<dbReference type="Pfam" id="PF12084">
    <property type="entry name" value="DUF3561"/>
    <property type="match status" value="1"/>
</dbReference>
<evidence type="ECO:0000313" key="3">
    <source>
        <dbReference type="Proteomes" id="UP000284119"/>
    </source>
</evidence>
<gene>
    <name evidence="2" type="ORF">D5396_15785</name>
</gene>